<accession>A0ABV2YR95</accession>
<dbReference type="SUPFAM" id="SSF52540">
    <property type="entry name" value="P-loop containing nucleoside triphosphate hydrolases"/>
    <property type="match status" value="1"/>
</dbReference>
<evidence type="ECO:0000256" key="1">
    <source>
        <dbReference type="ARBA" id="ARBA00022737"/>
    </source>
</evidence>
<reference evidence="5 6" key="1">
    <citation type="submission" date="2024-06" db="EMBL/GenBank/DDBJ databases">
        <title>The Natural Products Discovery Center: Release of the First 8490 Sequenced Strains for Exploring Actinobacteria Biosynthetic Diversity.</title>
        <authorList>
            <person name="Kalkreuter E."/>
            <person name="Kautsar S.A."/>
            <person name="Yang D."/>
            <person name="Bader C.D."/>
            <person name="Teijaro C.N."/>
            <person name="Fluegel L."/>
            <person name="Davis C.M."/>
            <person name="Simpson J.R."/>
            <person name="Lauterbach L."/>
            <person name="Steele A.D."/>
            <person name="Gui C."/>
            <person name="Meng S."/>
            <person name="Li G."/>
            <person name="Viehrig K."/>
            <person name="Ye F."/>
            <person name="Su P."/>
            <person name="Kiefer A.F."/>
            <person name="Nichols A."/>
            <person name="Cepeda A.J."/>
            <person name="Yan W."/>
            <person name="Fan B."/>
            <person name="Jiang Y."/>
            <person name="Adhikari A."/>
            <person name="Zheng C.-J."/>
            <person name="Schuster L."/>
            <person name="Cowan T.M."/>
            <person name="Smanski M.J."/>
            <person name="Chevrette M.G."/>
            <person name="De Carvalho L.P.S."/>
            <person name="Shen B."/>
        </authorList>
    </citation>
    <scope>NUCLEOTIDE SEQUENCE [LARGE SCALE GENOMIC DNA]</scope>
    <source>
        <strain evidence="5 6">NPDC038104</strain>
    </source>
</reference>
<dbReference type="InterPro" id="IPR050498">
    <property type="entry name" value="Ycf3"/>
</dbReference>
<evidence type="ECO:0000256" key="2">
    <source>
        <dbReference type="ARBA" id="ARBA00022803"/>
    </source>
</evidence>
<protein>
    <submittedName>
        <fullName evidence="5">Tetratricopeptide repeat protein</fullName>
    </submittedName>
</protein>
<dbReference type="PROSITE" id="PS50005">
    <property type="entry name" value="TPR"/>
    <property type="match status" value="5"/>
</dbReference>
<comment type="caution">
    <text evidence="5">The sequence shown here is derived from an EMBL/GenBank/DDBJ whole genome shotgun (WGS) entry which is preliminary data.</text>
</comment>
<keyword evidence="6" id="KW-1185">Reference proteome</keyword>
<feature type="repeat" description="TPR" evidence="3">
    <location>
        <begin position="546"/>
        <end position="579"/>
    </location>
</feature>
<feature type="region of interest" description="Disordered" evidence="4">
    <location>
        <begin position="122"/>
        <end position="142"/>
    </location>
</feature>
<dbReference type="InterPro" id="IPR011990">
    <property type="entry name" value="TPR-like_helical_dom_sf"/>
</dbReference>
<dbReference type="Proteomes" id="UP001550850">
    <property type="component" value="Unassembled WGS sequence"/>
</dbReference>
<keyword evidence="1" id="KW-0677">Repeat</keyword>
<dbReference type="RefSeq" id="WP_108953239.1">
    <property type="nucleotide sequence ID" value="NZ_BEVZ01000002.1"/>
</dbReference>
<feature type="repeat" description="TPR" evidence="3">
    <location>
        <begin position="648"/>
        <end position="681"/>
    </location>
</feature>
<feature type="region of interest" description="Disordered" evidence="4">
    <location>
        <begin position="798"/>
        <end position="832"/>
    </location>
</feature>
<evidence type="ECO:0000313" key="6">
    <source>
        <dbReference type="Proteomes" id="UP001550850"/>
    </source>
</evidence>
<sequence length="832" mass="90081">MPRPQRRVSRGELTALRALDRFVGRREEMALFARNLAKDPLSPTDPALYLFHVRGVGGVGKSKLLRQWRETARQAGAVTAAVDENDVHGILSAMTAVAGQLSDATRPWKAFDRAVEQYRREQDAAAEPVDLDGAADDGPTPASRAISRAVLGGASTVLPGGGLIATMVDPDVVAEGVDQVRERVRGRRTRGRGPELDAVSREFVSALDSLCQERPWVVLFLDTWEQTGRHLDAWLRTMLRDGFGPLPVNVMFVLAGRDCLDEHDWSGLMAQGREVPLEAFTEQETRELLARRGVTEPATVDAVVRLSMGLPLLADLLALARPGSAAAVDADGDAAETAVERFVRWIADPLCREAVLTCALAPRLNEDVFAAAVPEEARGLWNWLCGQPFVSGSGEFKKYHAVVRAGMVRRERARSPQGWTAVHLRLADAHAAWRAGLEANLPAHRRRQDARWHRHRLDEMYHRLCAHPGGGLTGALEEAVHAAEASPDALRQWFDAFTRAAEDTHDDALGAWARRLREATAGAADPVVAALGALLTGGPLDAAAQAHAHVVRGRRLEVAGQEDAAVAEFDRAIALAPDNPAARFHRGRAHLRAGRPEAAVRDLDVAVRLEPADARALSQRGEAHRRARRFDEAVADFTAALALDPGQVRALGSRGQVHQQAGRFDEAVADFTAALALDPGYVWALGCRGRSHRQAGRYDEAVADLTAALAARPDHAWALGERGKTHRLAGRLDEAVADLTAALALAPDYRWALVERGIARLEAARPAAAETDFTAALELAPDDLWALVGRARAREAAGRAAEARQDLDRATALDPDGAWRDGTAEWPGERTG</sequence>
<name>A0ABV2YR95_9ACTN</name>
<evidence type="ECO:0000313" key="5">
    <source>
        <dbReference type="EMBL" id="MEU3558232.1"/>
    </source>
</evidence>
<evidence type="ECO:0000256" key="4">
    <source>
        <dbReference type="SAM" id="MobiDB-lite"/>
    </source>
</evidence>
<keyword evidence="2 3" id="KW-0802">TPR repeat</keyword>
<evidence type="ECO:0000256" key="3">
    <source>
        <dbReference type="PROSITE-ProRule" id="PRU00339"/>
    </source>
</evidence>
<dbReference type="SUPFAM" id="SSF48452">
    <property type="entry name" value="TPR-like"/>
    <property type="match status" value="1"/>
</dbReference>
<dbReference type="PANTHER" id="PTHR44858">
    <property type="entry name" value="TETRATRICOPEPTIDE REPEAT PROTEIN 6"/>
    <property type="match status" value="1"/>
</dbReference>
<dbReference type="Gene3D" id="1.25.40.10">
    <property type="entry name" value="Tetratricopeptide repeat domain"/>
    <property type="match status" value="3"/>
</dbReference>
<dbReference type="SMART" id="SM00028">
    <property type="entry name" value="TPR"/>
    <property type="match status" value="8"/>
</dbReference>
<proteinExistence type="predicted"/>
<dbReference type="InterPro" id="IPR027417">
    <property type="entry name" value="P-loop_NTPase"/>
</dbReference>
<organism evidence="5 6">
    <name type="scientific">Streptomyces fragilis</name>
    <dbReference type="NCBI Taxonomy" id="67301"/>
    <lineage>
        <taxon>Bacteria</taxon>
        <taxon>Bacillati</taxon>
        <taxon>Actinomycetota</taxon>
        <taxon>Actinomycetes</taxon>
        <taxon>Kitasatosporales</taxon>
        <taxon>Streptomycetaceae</taxon>
        <taxon>Streptomyces</taxon>
    </lineage>
</organism>
<dbReference type="Pfam" id="PF13432">
    <property type="entry name" value="TPR_16"/>
    <property type="match status" value="4"/>
</dbReference>
<feature type="repeat" description="TPR" evidence="3">
    <location>
        <begin position="614"/>
        <end position="647"/>
    </location>
</feature>
<dbReference type="EMBL" id="JBEZUR010000091">
    <property type="protein sequence ID" value="MEU3558232.1"/>
    <property type="molecule type" value="Genomic_DNA"/>
</dbReference>
<dbReference type="PANTHER" id="PTHR44858:SF1">
    <property type="entry name" value="UDP-N-ACETYLGLUCOSAMINE--PEPTIDE N-ACETYLGLUCOSAMINYLTRANSFERASE SPINDLY-RELATED"/>
    <property type="match status" value="1"/>
</dbReference>
<feature type="repeat" description="TPR" evidence="3">
    <location>
        <begin position="580"/>
        <end position="613"/>
    </location>
</feature>
<feature type="repeat" description="TPR" evidence="3">
    <location>
        <begin position="682"/>
        <end position="715"/>
    </location>
</feature>
<dbReference type="InterPro" id="IPR019734">
    <property type="entry name" value="TPR_rpt"/>
</dbReference>
<gene>
    <name evidence="5" type="ORF">AB0E65_29095</name>
</gene>